<dbReference type="EMBL" id="CP051651">
    <property type="protein sequence ID" value="QJD69904.1"/>
    <property type="molecule type" value="Genomic_DNA"/>
</dbReference>
<dbReference type="Gene3D" id="3.40.50.1820">
    <property type="entry name" value="alpha/beta hydrolase"/>
    <property type="match status" value="1"/>
</dbReference>
<gene>
    <name evidence="4" type="ORF">HG421_20925</name>
</gene>
<dbReference type="PANTHER" id="PTHR48081:SF8">
    <property type="entry name" value="ALPHA_BETA HYDROLASE FOLD-3 DOMAIN-CONTAINING PROTEIN-RELATED"/>
    <property type="match status" value="1"/>
</dbReference>
<dbReference type="AlphaFoldDB" id="A0A7Z2VE02"/>
<evidence type="ECO:0000256" key="2">
    <source>
        <dbReference type="ARBA" id="ARBA00022801"/>
    </source>
</evidence>
<dbReference type="FunFam" id="3.40.50.1820:FF:000089">
    <property type="entry name" value="Alpha/beta hydrolase"/>
    <property type="match status" value="1"/>
</dbReference>
<comment type="similarity">
    <text evidence="1">Belongs to the 'GDXG' lipolytic enzyme family.</text>
</comment>
<name>A0A7Z2VE02_XANCA</name>
<evidence type="ECO:0000259" key="3">
    <source>
        <dbReference type="Pfam" id="PF07859"/>
    </source>
</evidence>
<dbReference type="InterPro" id="IPR050300">
    <property type="entry name" value="GDXG_lipolytic_enzyme"/>
</dbReference>
<dbReference type="InterPro" id="IPR013094">
    <property type="entry name" value="AB_hydrolase_3"/>
</dbReference>
<dbReference type="InterPro" id="IPR029058">
    <property type="entry name" value="AB_hydrolase_fold"/>
</dbReference>
<evidence type="ECO:0000313" key="4">
    <source>
        <dbReference type="EMBL" id="QJD69904.1"/>
    </source>
</evidence>
<keyword evidence="2 4" id="KW-0378">Hydrolase</keyword>
<feature type="domain" description="Alpha/beta hydrolase fold-3" evidence="3">
    <location>
        <begin position="81"/>
        <end position="288"/>
    </location>
</feature>
<organism evidence="4 5">
    <name type="scientific">Xanthomonas campestris pv. badrii</name>
    <dbReference type="NCBI Taxonomy" id="149696"/>
    <lineage>
        <taxon>Bacteria</taxon>
        <taxon>Pseudomonadati</taxon>
        <taxon>Pseudomonadota</taxon>
        <taxon>Gammaproteobacteria</taxon>
        <taxon>Lysobacterales</taxon>
        <taxon>Lysobacteraceae</taxon>
        <taxon>Xanthomonas</taxon>
    </lineage>
</organism>
<accession>A0A7Z2VE02</accession>
<dbReference type="PANTHER" id="PTHR48081">
    <property type="entry name" value="AB HYDROLASE SUPERFAMILY PROTEIN C4A8.06C"/>
    <property type="match status" value="1"/>
</dbReference>
<proteinExistence type="inferred from homology"/>
<protein>
    <submittedName>
        <fullName evidence="4">Alpha/beta hydrolase</fullName>
    </submittedName>
</protein>
<evidence type="ECO:0000313" key="5">
    <source>
        <dbReference type="Proteomes" id="UP000503498"/>
    </source>
</evidence>
<reference evidence="4 5" key="2">
    <citation type="submission" date="2020-04" db="EMBL/GenBank/DDBJ databases">
        <authorList>
            <person name="Fomenkov A."/>
            <person name="Anton B.P."/>
            <person name="Roberts R.J."/>
        </authorList>
    </citation>
    <scope>NUCLEOTIDE SEQUENCE [LARGE SCALE GENOMIC DNA]</scope>
    <source>
        <strain evidence="4 5">NEB122</strain>
    </source>
</reference>
<dbReference type="Proteomes" id="UP000503498">
    <property type="component" value="Chromosome"/>
</dbReference>
<reference evidence="4 5" key="1">
    <citation type="submission" date="2020-04" db="EMBL/GenBank/DDBJ databases">
        <title>Genome-Wide Identification of 5-Methylcytosine Sites in Bacterial Genomes By High-Throughput Sequencing of MspJI Restriction Fragments.</title>
        <authorList>
            <person name="Wu V."/>
        </authorList>
    </citation>
    <scope>NUCLEOTIDE SEQUENCE [LARGE SCALE GENOMIC DNA]</scope>
    <source>
        <strain evidence="4 5">NEB122</strain>
    </source>
</reference>
<sequence length="315" mass="33696">MAFDPDVVALFAQLQQAGAPPMEALPLAEARAMMRGMSAQLGFPVLEMQVRDLRACTASGNVPLRLYRPPGLADDPAPTCLFVHGGGGVVGDLDSHDDICRQLAARVGCQVLAVDYRLAPEHPAPAGVEDVIAVLRWLVAHPQQVGADLRRLAVAGDSMGGSIAAVVALVARDAGIALRCQVLLYPLTDAREDSAVHASRTTNADIPPLTRPAMRFFNQHLFQDAAITHDWRMSPLLAPDVAGVAPALIVLAELDILHDEGLRYAERLGAAGVEVSVQTFPGMIHGFFQMGRAIQAAETTMELCAQMLRQRLLPL</sequence>
<dbReference type="GO" id="GO:0016787">
    <property type="term" value="F:hydrolase activity"/>
    <property type="evidence" value="ECO:0007669"/>
    <property type="project" value="UniProtKB-KW"/>
</dbReference>
<evidence type="ECO:0000256" key="1">
    <source>
        <dbReference type="ARBA" id="ARBA00010515"/>
    </source>
</evidence>
<dbReference type="RefSeq" id="WP_169708022.1">
    <property type="nucleotide sequence ID" value="NZ_CP051651.1"/>
</dbReference>
<dbReference type="Pfam" id="PF07859">
    <property type="entry name" value="Abhydrolase_3"/>
    <property type="match status" value="1"/>
</dbReference>
<dbReference type="SUPFAM" id="SSF53474">
    <property type="entry name" value="alpha/beta-Hydrolases"/>
    <property type="match status" value="1"/>
</dbReference>